<name>A0A6J7PBV0_9ZZZZ</name>
<dbReference type="GO" id="GO:0006355">
    <property type="term" value="P:regulation of DNA-templated transcription"/>
    <property type="evidence" value="ECO:0007669"/>
    <property type="project" value="InterPro"/>
</dbReference>
<dbReference type="Gene3D" id="1.10.1220.10">
    <property type="entry name" value="Met repressor-like"/>
    <property type="match status" value="1"/>
</dbReference>
<protein>
    <submittedName>
        <fullName evidence="1">Unannotated protein</fullName>
    </submittedName>
</protein>
<gene>
    <name evidence="1" type="ORF">UFOPK3992_00757</name>
</gene>
<dbReference type="AlphaFoldDB" id="A0A6J7PBV0"/>
<proteinExistence type="predicted"/>
<dbReference type="InterPro" id="IPR013321">
    <property type="entry name" value="Arc_rbn_hlx_hlx"/>
</dbReference>
<reference evidence="1" key="1">
    <citation type="submission" date="2020-05" db="EMBL/GenBank/DDBJ databases">
        <authorList>
            <person name="Chiriac C."/>
            <person name="Salcher M."/>
            <person name="Ghai R."/>
            <person name="Kavagutti S V."/>
        </authorList>
    </citation>
    <scope>NUCLEOTIDE SEQUENCE</scope>
</reference>
<organism evidence="1">
    <name type="scientific">freshwater metagenome</name>
    <dbReference type="NCBI Taxonomy" id="449393"/>
    <lineage>
        <taxon>unclassified sequences</taxon>
        <taxon>metagenomes</taxon>
        <taxon>ecological metagenomes</taxon>
    </lineage>
</organism>
<evidence type="ECO:0000313" key="1">
    <source>
        <dbReference type="EMBL" id="CAB5002877.1"/>
    </source>
</evidence>
<dbReference type="EMBL" id="CAFBOZ010000091">
    <property type="protein sequence ID" value="CAB5002877.1"/>
    <property type="molecule type" value="Genomic_DNA"/>
</dbReference>
<accession>A0A6J7PBV0</accession>
<sequence>MKTAISVPDFIFSEVERRASELGVSRSEFYSTAARLYLNQLDSASLTQRIDDLLERIEPDDSSEVAVVHGRATLGAGDDGW</sequence>